<accession>A0A1M5G8R6</accession>
<keyword evidence="7" id="KW-1185">Reference proteome</keyword>
<keyword evidence="4" id="KW-0472">Membrane</keyword>
<feature type="domain" description="Glycosyltransferase 2-like" evidence="5">
    <location>
        <begin position="49"/>
        <end position="212"/>
    </location>
</feature>
<dbReference type="InterPro" id="IPR001173">
    <property type="entry name" value="Glyco_trans_2-like"/>
</dbReference>
<sequence>MAFLEFVLWVSCFIIFYNYAGYAIIAYVINLFTKKKTTAGRKPYYPTVSFIVAAYNEEDCIEKKIINSLEQEYPSDRIEYIFITDGSSDSTPDIIEKYPQVQLLHSDLRQGKSAALNRAVQAANNDILLFSDANTFLNPEATEMVARHYIDEKVGGVAGEKKVMTPEDDTENLGASEGLYWKYESFLKKLDSDFYSVVGAAGELFSVRKELYEMVPSEVVLDDFIISMKVAERGFRIIYEPMAYAMELPSFSLNDEKKRKVRIAAGGFQAMAMLPGALSFWKHPRLSFLYISHRVLRWTLSPLCLIFAFVSGFLLSIFNTNPIYKGIFLLQVAFYIGALIAYLSPTATKYLKILKLPYYFIFMNISVFQGFFRFLRKKQPPTWEKVKRSNSDLLKSPVIDP</sequence>
<dbReference type="STRING" id="1121884.SAMN02745131_04080"/>
<name>A0A1M5G8R6_9BACT</name>
<gene>
    <name evidence="6" type="ORF">SAMN02745131_04080</name>
</gene>
<dbReference type="PANTHER" id="PTHR43630:SF1">
    <property type="entry name" value="POLY-BETA-1,6-N-ACETYL-D-GLUCOSAMINE SYNTHASE"/>
    <property type="match status" value="1"/>
</dbReference>
<dbReference type="Gene3D" id="3.90.550.10">
    <property type="entry name" value="Spore Coat Polysaccharide Biosynthesis Protein SpsA, Chain A"/>
    <property type="match status" value="1"/>
</dbReference>
<dbReference type="Proteomes" id="UP000184048">
    <property type="component" value="Unassembled WGS sequence"/>
</dbReference>
<dbReference type="GO" id="GO:0016757">
    <property type="term" value="F:glycosyltransferase activity"/>
    <property type="evidence" value="ECO:0007669"/>
    <property type="project" value="UniProtKB-KW"/>
</dbReference>
<dbReference type="PANTHER" id="PTHR43630">
    <property type="entry name" value="POLY-BETA-1,6-N-ACETYL-D-GLUCOSAMINE SYNTHASE"/>
    <property type="match status" value="1"/>
</dbReference>
<feature type="transmembrane region" description="Helical" evidence="4">
    <location>
        <begin position="263"/>
        <end position="283"/>
    </location>
</feature>
<evidence type="ECO:0000313" key="6">
    <source>
        <dbReference type="EMBL" id="SHG00084.1"/>
    </source>
</evidence>
<feature type="transmembrane region" description="Helical" evidence="4">
    <location>
        <begin position="356"/>
        <end position="375"/>
    </location>
</feature>
<evidence type="ECO:0000256" key="2">
    <source>
        <dbReference type="ARBA" id="ARBA00022676"/>
    </source>
</evidence>
<dbReference type="CDD" id="cd06439">
    <property type="entry name" value="CESA_like_1"/>
    <property type="match status" value="1"/>
</dbReference>
<evidence type="ECO:0000256" key="1">
    <source>
        <dbReference type="ARBA" id="ARBA00006739"/>
    </source>
</evidence>
<keyword evidence="4" id="KW-1133">Transmembrane helix</keyword>
<feature type="transmembrane region" description="Helical" evidence="4">
    <location>
        <begin position="295"/>
        <end position="315"/>
    </location>
</feature>
<keyword evidence="2" id="KW-0328">Glycosyltransferase</keyword>
<feature type="transmembrane region" description="Helical" evidence="4">
    <location>
        <begin position="6"/>
        <end position="32"/>
    </location>
</feature>
<evidence type="ECO:0000259" key="5">
    <source>
        <dbReference type="Pfam" id="PF00535"/>
    </source>
</evidence>
<proteinExistence type="inferred from homology"/>
<keyword evidence="3 6" id="KW-0808">Transferase</keyword>
<dbReference type="InterPro" id="IPR029044">
    <property type="entry name" value="Nucleotide-diphossugar_trans"/>
</dbReference>
<dbReference type="OrthoDB" id="9766971at2"/>
<evidence type="ECO:0000256" key="3">
    <source>
        <dbReference type="ARBA" id="ARBA00022679"/>
    </source>
</evidence>
<evidence type="ECO:0000313" key="7">
    <source>
        <dbReference type="Proteomes" id="UP000184048"/>
    </source>
</evidence>
<dbReference type="EMBL" id="FQUU01000028">
    <property type="protein sequence ID" value="SHG00084.1"/>
    <property type="molecule type" value="Genomic_DNA"/>
</dbReference>
<dbReference type="RefSeq" id="WP_072837190.1">
    <property type="nucleotide sequence ID" value="NZ_FQUU01000028.1"/>
</dbReference>
<organism evidence="6 7">
    <name type="scientific">Flavisolibacter ginsengisoli DSM 18119</name>
    <dbReference type="NCBI Taxonomy" id="1121884"/>
    <lineage>
        <taxon>Bacteria</taxon>
        <taxon>Pseudomonadati</taxon>
        <taxon>Bacteroidota</taxon>
        <taxon>Chitinophagia</taxon>
        <taxon>Chitinophagales</taxon>
        <taxon>Chitinophagaceae</taxon>
        <taxon>Flavisolibacter</taxon>
    </lineage>
</organism>
<dbReference type="SUPFAM" id="SSF53448">
    <property type="entry name" value="Nucleotide-diphospho-sugar transferases"/>
    <property type="match status" value="1"/>
</dbReference>
<dbReference type="Pfam" id="PF00535">
    <property type="entry name" value="Glycos_transf_2"/>
    <property type="match status" value="1"/>
</dbReference>
<protein>
    <submittedName>
        <fullName evidence="6">Glycosyltransferase, catalytic subunit of cellulose synthase and poly-beta-1,6-N-acetylglucosamine synthase</fullName>
    </submittedName>
</protein>
<comment type="similarity">
    <text evidence="1">Belongs to the glycosyltransferase 2 family.</text>
</comment>
<dbReference type="AlphaFoldDB" id="A0A1M5G8R6"/>
<keyword evidence="4" id="KW-0812">Transmembrane</keyword>
<feature type="transmembrane region" description="Helical" evidence="4">
    <location>
        <begin position="327"/>
        <end position="344"/>
    </location>
</feature>
<evidence type="ECO:0000256" key="4">
    <source>
        <dbReference type="SAM" id="Phobius"/>
    </source>
</evidence>
<reference evidence="6 7" key="1">
    <citation type="submission" date="2016-11" db="EMBL/GenBank/DDBJ databases">
        <authorList>
            <person name="Jaros S."/>
            <person name="Januszkiewicz K."/>
            <person name="Wedrychowicz H."/>
        </authorList>
    </citation>
    <scope>NUCLEOTIDE SEQUENCE [LARGE SCALE GENOMIC DNA]</scope>
    <source>
        <strain evidence="6 7">DSM 18119</strain>
    </source>
</reference>